<feature type="compositionally biased region" description="Basic and acidic residues" evidence="1">
    <location>
        <begin position="182"/>
        <end position="200"/>
    </location>
</feature>
<keyword evidence="2" id="KW-0812">Transmembrane</keyword>
<evidence type="ECO:0000313" key="4">
    <source>
        <dbReference type="Proteomes" id="UP000198551"/>
    </source>
</evidence>
<dbReference type="AlphaFoldDB" id="A0A1C4X229"/>
<feature type="region of interest" description="Disordered" evidence="1">
    <location>
        <begin position="99"/>
        <end position="132"/>
    </location>
</feature>
<protein>
    <submittedName>
        <fullName evidence="3">Uncharacterized protein</fullName>
    </submittedName>
</protein>
<keyword evidence="2" id="KW-1133">Transmembrane helix</keyword>
<evidence type="ECO:0000256" key="2">
    <source>
        <dbReference type="SAM" id="Phobius"/>
    </source>
</evidence>
<name>A0A1C4X229_9ACTN</name>
<accession>A0A1C4X229</accession>
<keyword evidence="2" id="KW-0472">Membrane</keyword>
<reference evidence="4" key="1">
    <citation type="submission" date="2016-06" db="EMBL/GenBank/DDBJ databases">
        <authorList>
            <person name="Varghese N."/>
        </authorList>
    </citation>
    <scope>NUCLEOTIDE SEQUENCE [LARGE SCALE GENOMIC DNA]</scope>
    <source>
        <strain evidence="4">DSM 45555</strain>
    </source>
</reference>
<feature type="transmembrane region" description="Helical" evidence="2">
    <location>
        <begin position="69"/>
        <end position="90"/>
    </location>
</feature>
<dbReference type="Proteomes" id="UP000198551">
    <property type="component" value="Unassembled WGS sequence"/>
</dbReference>
<feature type="region of interest" description="Disordered" evidence="1">
    <location>
        <begin position="174"/>
        <end position="229"/>
    </location>
</feature>
<organism evidence="3 4">
    <name type="scientific">Micromonospora marina</name>
    <dbReference type="NCBI Taxonomy" id="307120"/>
    <lineage>
        <taxon>Bacteria</taxon>
        <taxon>Bacillati</taxon>
        <taxon>Actinomycetota</taxon>
        <taxon>Actinomycetes</taxon>
        <taxon>Micromonosporales</taxon>
        <taxon>Micromonosporaceae</taxon>
        <taxon>Micromonospora</taxon>
    </lineage>
</organism>
<dbReference type="RefSeq" id="WP_091044512.1">
    <property type="nucleotide sequence ID" value="NZ_FMCV01000006.1"/>
</dbReference>
<evidence type="ECO:0000313" key="3">
    <source>
        <dbReference type="EMBL" id="SCF02454.1"/>
    </source>
</evidence>
<keyword evidence="4" id="KW-1185">Reference proteome</keyword>
<gene>
    <name evidence="3" type="ORF">GA0070215_10682</name>
</gene>
<feature type="compositionally biased region" description="Pro residues" evidence="1">
    <location>
        <begin position="113"/>
        <end position="132"/>
    </location>
</feature>
<sequence>MDAPGLDQETVERLLAGRSGDTSSAPRGLVAVLAAVRAVAGTGELDGEAAAVAAFREAQRARRRRRVRFGVRVAVAALAASLTGGVALAATGNLPHAPHPAAPPVVTASPAPSARPSPAGSPAPRTPHPSSPPGLCVAYRAVAEPQRGRVLSTPAFSDLVAAAGGHDRVPDYCAGLLGDDDPPGRSDGTRRGGRIERPVHPDGGPPGGDGTPPGPVEPQSGTPPGRGAA</sequence>
<dbReference type="EMBL" id="FMCV01000006">
    <property type="protein sequence ID" value="SCF02454.1"/>
    <property type="molecule type" value="Genomic_DNA"/>
</dbReference>
<proteinExistence type="predicted"/>
<evidence type="ECO:0000256" key="1">
    <source>
        <dbReference type="SAM" id="MobiDB-lite"/>
    </source>
</evidence>